<dbReference type="CDD" id="cd05233">
    <property type="entry name" value="SDR_c"/>
    <property type="match status" value="1"/>
</dbReference>
<protein>
    <recommendedName>
        <fullName evidence="5">NAD(P)-binding protein</fullName>
    </recommendedName>
</protein>
<dbReference type="AlphaFoldDB" id="A0A9P5TQZ6"/>
<dbReference type="PANTHER" id="PTHR43669:SF4">
    <property type="entry name" value="SHORT-CHAIN DEHYDROGENASE"/>
    <property type="match status" value="1"/>
</dbReference>
<dbReference type="Pfam" id="PF00106">
    <property type="entry name" value="adh_short"/>
    <property type="match status" value="1"/>
</dbReference>
<dbReference type="EMBL" id="JADNYJ010000025">
    <property type="protein sequence ID" value="KAF8904737.1"/>
    <property type="molecule type" value="Genomic_DNA"/>
</dbReference>
<dbReference type="Gene3D" id="3.40.50.720">
    <property type="entry name" value="NAD(P)-binding Rossmann-like Domain"/>
    <property type="match status" value="1"/>
</dbReference>
<keyword evidence="2" id="KW-0560">Oxidoreductase</keyword>
<dbReference type="PRINTS" id="PR00081">
    <property type="entry name" value="GDHRDH"/>
</dbReference>
<name>A0A9P5TQZ6_GYMJU</name>
<proteinExistence type="inferred from homology"/>
<comment type="caution">
    <text evidence="3">The sequence shown here is derived from an EMBL/GenBank/DDBJ whole genome shotgun (WGS) entry which is preliminary data.</text>
</comment>
<gene>
    <name evidence="3" type="ORF">CPB84DRAFT_1772690</name>
</gene>
<sequence>MSVNSRLVAFVLGAGTNVGSSVAAKLKENGYRVALGSRNGKTAAADAEYLNVQVDVSKRESIESAFDTVVEKLGPVNVVVYNAASLHIPPNPDDALSLPVSSYEDSVALGVGAFTAAQKALASFKNAVHRDHPKAFIVTGNILPFAQYSPPKFFTLGIQKVLEARFVATASKSYEAENFQFYFASLVTESGGPVYDYSVFLKSGPAHAKVYWDLINNKKQVAWDHRFTIDGKTYSASS</sequence>
<dbReference type="SUPFAM" id="SSF51735">
    <property type="entry name" value="NAD(P)-binding Rossmann-fold domains"/>
    <property type="match status" value="1"/>
</dbReference>
<accession>A0A9P5TQZ6</accession>
<dbReference type="InterPro" id="IPR002347">
    <property type="entry name" value="SDR_fam"/>
</dbReference>
<dbReference type="GO" id="GO:0016491">
    <property type="term" value="F:oxidoreductase activity"/>
    <property type="evidence" value="ECO:0007669"/>
    <property type="project" value="UniProtKB-KW"/>
</dbReference>
<keyword evidence="4" id="KW-1185">Reference proteome</keyword>
<dbReference type="Proteomes" id="UP000724874">
    <property type="component" value="Unassembled WGS sequence"/>
</dbReference>
<organism evidence="3 4">
    <name type="scientific">Gymnopilus junonius</name>
    <name type="common">Spectacular rustgill mushroom</name>
    <name type="synonym">Gymnopilus spectabilis subsp. junonius</name>
    <dbReference type="NCBI Taxonomy" id="109634"/>
    <lineage>
        <taxon>Eukaryota</taxon>
        <taxon>Fungi</taxon>
        <taxon>Dikarya</taxon>
        <taxon>Basidiomycota</taxon>
        <taxon>Agaricomycotina</taxon>
        <taxon>Agaricomycetes</taxon>
        <taxon>Agaricomycetidae</taxon>
        <taxon>Agaricales</taxon>
        <taxon>Agaricineae</taxon>
        <taxon>Hymenogastraceae</taxon>
        <taxon>Gymnopilus</taxon>
    </lineage>
</organism>
<evidence type="ECO:0000313" key="3">
    <source>
        <dbReference type="EMBL" id="KAF8904737.1"/>
    </source>
</evidence>
<evidence type="ECO:0008006" key="5">
    <source>
        <dbReference type="Google" id="ProtNLM"/>
    </source>
</evidence>
<evidence type="ECO:0000256" key="1">
    <source>
        <dbReference type="ARBA" id="ARBA00006484"/>
    </source>
</evidence>
<dbReference type="PANTHER" id="PTHR43669">
    <property type="entry name" value="5-KETO-D-GLUCONATE 5-REDUCTASE"/>
    <property type="match status" value="1"/>
</dbReference>
<evidence type="ECO:0000256" key="2">
    <source>
        <dbReference type="ARBA" id="ARBA00023002"/>
    </source>
</evidence>
<dbReference type="InterPro" id="IPR036291">
    <property type="entry name" value="NAD(P)-bd_dom_sf"/>
</dbReference>
<comment type="similarity">
    <text evidence="1">Belongs to the short-chain dehydrogenases/reductases (SDR) family.</text>
</comment>
<evidence type="ECO:0000313" key="4">
    <source>
        <dbReference type="Proteomes" id="UP000724874"/>
    </source>
</evidence>
<dbReference type="OrthoDB" id="5336600at2759"/>
<reference evidence="3" key="1">
    <citation type="submission" date="2020-11" db="EMBL/GenBank/DDBJ databases">
        <authorList>
            <consortium name="DOE Joint Genome Institute"/>
            <person name="Ahrendt S."/>
            <person name="Riley R."/>
            <person name="Andreopoulos W."/>
            <person name="LaButti K."/>
            <person name="Pangilinan J."/>
            <person name="Ruiz-duenas F.J."/>
            <person name="Barrasa J.M."/>
            <person name="Sanchez-Garcia M."/>
            <person name="Camarero S."/>
            <person name="Miyauchi S."/>
            <person name="Serrano A."/>
            <person name="Linde D."/>
            <person name="Babiker R."/>
            <person name="Drula E."/>
            <person name="Ayuso-Fernandez I."/>
            <person name="Pacheco R."/>
            <person name="Padilla G."/>
            <person name="Ferreira P."/>
            <person name="Barriuso J."/>
            <person name="Kellner H."/>
            <person name="Castanera R."/>
            <person name="Alfaro M."/>
            <person name="Ramirez L."/>
            <person name="Pisabarro A.G."/>
            <person name="Kuo A."/>
            <person name="Tritt A."/>
            <person name="Lipzen A."/>
            <person name="He G."/>
            <person name="Yan M."/>
            <person name="Ng V."/>
            <person name="Cullen D."/>
            <person name="Martin F."/>
            <person name="Rosso M.-N."/>
            <person name="Henrissat B."/>
            <person name="Hibbett D."/>
            <person name="Martinez A.T."/>
            <person name="Grigoriev I.V."/>
        </authorList>
    </citation>
    <scope>NUCLEOTIDE SEQUENCE</scope>
    <source>
        <strain evidence="3">AH 44721</strain>
    </source>
</reference>